<name>A0A382CVB1_9ZZZZ</name>
<dbReference type="EMBL" id="UINC01036314">
    <property type="protein sequence ID" value="SVB30090.1"/>
    <property type="molecule type" value="Genomic_DNA"/>
</dbReference>
<proteinExistence type="predicted"/>
<evidence type="ECO:0000313" key="1">
    <source>
        <dbReference type="EMBL" id="SVB30090.1"/>
    </source>
</evidence>
<reference evidence="1" key="1">
    <citation type="submission" date="2018-05" db="EMBL/GenBank/DDBJ databases">
        <authorList>
            <person name="Lanie J.A."/>
            <person name="Ng W.-L."/>
            <person name="Kazmierczak K.M."/>
            <person name="Andrzejewski T.M."/>
            <person name="Davidsen T.M."/>
            <person name="Wayne K.J."/>
            <person name="Tettelin H."/>
            <person name="Glass J.I."/>
            <person name="Rusch D."/>
            <person name="Podicherti R."/>
            <person name="Tsui H.-C.T."/>
            <person name="Winkler M.E."/>
        </authorList>
    </citation>
    <scope>NUCLEOTIDE SEQUENCE</scope>
</reference>
<protein>
    <submittedName>
        <fullName evidence="1">Uncharacterized protein</fullName>
    </submittedName>
</protein>
<dbReference type="AlphaFoldDB" id="A0A382CVB1"/>
<organism evidence="1">
    <name type="scientific">marine metagenome</name>
    <dbReference type="NCBI Taxonomy" id="408172"/>
    <lineage>
        <taxon>unclassified sequences</taxon>
        <taxon>metagenomes</taxon>
        <taxon>ecological metagenomes</taxon>
    </lineage>
</organism>
<sequence length="50" mass="5653">MSAEVLRSMMKTKPKLASLVLFALAHIMADCMVAWNQRLQSKASSKFLRL</sequence>
<gene>
    <name evidence="1" type="ORF">METZ01_LOCUS182944</name>
</gene>
<accession>A0A382CVB1</accession>